<evidence type="ECO:0000256" key="5">
    <source>
        <dbReference type="ARBA" id="ARBA00023054"/>
    </source>
</evidence>
<evidence type="ECO:0000256" key="7">
    <source>
        <dbReference type="SAM" id="Coils"/>
    </source>
</evidence>
<proteinExistence type="inferred from homology"/>
<dbReference type="PANTHER" id="PTHR13924">
    <property type="entry name" value="TRANSFORMING ACIDIC COILED-COIL CONTAINING PROTEIN 1/2"/>
    <property type="match status" value="1"/>
</dbReference>
<comment type="subcellular location">
    <subcellularLocation>
        <location evidence="1">Cytoplasm</location>
        <location evidence="1">Cytoskeleton</location>
    </subcellularLocation>
</comment>
<feature type="domain" description="Transforming acidic coiled-coil-containing protein C-terminal" evidence="8">
    <location>
        <begin position="114"/>
        <end position="302"/>
    </location>
</feature>
<dbReference type="Pfam" id="PF05010">
    <property type="entry name" value="TACC_C"/>
    <property type="match status" value="1"/>
</dbReference>
<organism evidence="9 10">
    <name type="scientific">Clavelina lepadiformis</name>
    <name type="common">Light-bulb sea squirt</name>
    <name type="synonym">Ascidia lepadiformis</name>
    <dbReference type="NCBI Taxonomy" id="159417"/>
    <lineage>
        <taxon>Eukaryota</taxon>
        <taxon>Metazoa</taxon>
        <taxon>Chordata</taxon>
        <taxon>Tunicata</taxon>
        <taxon>Ascidiacea</taxon>
        <taxon>Aplousobranchia</taxon>
        <taxon>Clavelinidae</taxon>
        <taxon>Clavelina</taxon>
    </lineage>
</organism>
<keyword evidence="10" id="KW-1185">Reference proteome</keyword>
<evidence type="ECO:0000313" key="10">
    <source>
        <dbReference type="Proteomes" id="UP001642483"/>
    </source>
</evidence>
<accession>A0ABP0EZV8</accession>
<dbReference type="InterPro" id="IPR039915">
    <property type="entry name" value="TACC"/>
</dbReference>
<comment type="caution">
    <text evidence="9">The sequence shown here is derived from an EMBL/GenBank/DDBJ whole genome shotgun (WGS) entry which is preliminary data.</text>
</comment>
<name>A0ABP0EZV8_CLALP</name>
<evidence type="ECO:0000256" key="4">
    <source>
        <dbReference type="ARBA" id="ARBA00022553"/>
    </source>
</evidence>
<keyword evidence="4" id="KW-0597">Phosphoprotein</keyword>
<feature type="coiled-coil region" evidence="7">
    <location>
        <begin position="139"/>
        <end position="258"/>
    </location>
</feature>
<evidence type="ECO:0000256" key="2">
    <source>
        <dbReference type="ARBA" id="ARBA00009423"/>
    </source>
</evidence>
<comment type="similarity">
    <text evidence="2">Belongs to the TACC family.</text>
</comment>
<dbReference type="PANTHER" id="PTHR13924:SF10">
    <property type="entry name" value="TRANSFORMING ACIDIC COILED-COIL PROTEIN, ISOFORM K"/>
    <property type="match status" value="1"/>
</dbReference>
<reference evidence="9 10" key="1">
    <citation type="submission" date="2024-02" db="EMBL/GenBank/DDBJ databases">
        <authorList>
            <person name="Daric V."/>
            <person name="Darras S."/>
        </authorList>
    </citation>
    <scope>NUCLEOTIDE SEQUENCE [LARGE SCALE GENOMIC DNA]</scope>
</reference>
<evidence type="ECO:0000256" key="6">
    <source>
        <dbReference type="ARBA" id="ARBA00023212"/>
    </source>
</evidence>
<keyword evidence="6" id="KW-0206">Cytoskeleton</keyword>
<protein>
    <recommendedName>
        <fullName evidence="8">Transforming acidic coiled-coil-containing protein C-terminal domain-containing protein</fullName>
    </recommendedName>
</protein>
<dbReference type="InterPro" id="IPR007707">
    <property type="entry name" value="TACC_C"/>
</dbReference>
<evidence type="ECO:0000256" key="1">
    <source>
        <dbReference type="ARBA" id="ARBA00004245"/>
    </source>
</evidence>
<sequence length="308" mass="35594">MHTSDLRKQSLYMKFDPLVGGDDHATRSMIGRKSDIIDLCGRVRSPRSMKPLISEAELLENVKPDLLCDSPSKFIQEMDSQKTERRVSSSEVVENQVEVDNDIVQVLKYSAADVEKLQKPLLDKIALLQRQREDEADKNSKMQIVLQEYEKTLEELMLKSCEEKEGNMEENNKLASENEKIQGHLERVEKAYLELLQRCEQMKVAIGNYKANEDAYKKAFSEYQSSQEASEQRYKALKATMEANEKKLQDECQKREQEHKSQLTALTARCKFLDNQIKSVHSQLEQKTAENNELTKICDELIEQQTKP</sequence>
<dbReference type="EMBL" id="CAWYQH010000001">
    <property type="protein sequence ID" value="CAK8671700.1"/>
    <property type="molecule type" value="Genomic_DNA"/>
</dbReference>
<dbReference type="Proteomes" id="UP001642483">
    <property type="component" value="Unassembled WGS sequence"/>
</dbReference>
<evidence type="ECO:0000256" key="3">
    <source>
        <dbReference type="ARBA" id="ARBA00022490"/>
    </source>
</evidence>
<keyword evidence="3" id="KW-0963">Cytoplasm</keyword>
<dbReference type="Gene3D" id="1.20.5.1700">
    <property type="match status" value="1"/>
</dbReference>
<gene>
    <name evidence="9" type="ORF">CVLEPA_LOCUS744</name>
</gene>
<evidence type="ECO:0000313" key="9">
    <source>
        <dbReference type="EMBL" id="CAK8671700.1"/>
    </source>
</evidence>
<evidence type="ECO:0000259" key="8">
    <source>
        <dbReference type="Pfam" id="PF05010"/>
    </source>
</evidence>
<keyword evidence="5 7" id="KW-0175">Coiled coil</keyword>